<organism evidence="3 4">
    <name type="scientific">Paraglomus occultum</name>
    <dbReference type="NCBI Taxonomy" id="144539"/>
    <lineage>
        <taxon>Eukaryota</taxon>
        <taxon>Fungi</taxon>
        <taxon>Fungi incertae sedis</taxon>
        <taxon>Mucoromycota</taxon>
        <taxon>Glomeromycotina</taxon>
        <taxon>Glomeromycetes</taxon>
        <taxon>Paraglomerales</taxon>
        <taxon>Paraglomeraceae</taxon>
        <taxon>Paraglomus</taxon>
    </lineage>
</organism>
<sequence>MNQIIKIIERKITEISKKSQAGREEYDEEQEKLLKSLFFDDGEIKKYLAAKKAKKSAATEALKTENEALKSEIGKINKENQELFDSNKKLDKNNKKFQAEITKLEGVLENYANPEAQATIKTVVSENATRVTQEKEQKKIKEELVAARQLLEANQTEKEIQEKKIEEYKEKLKELSEENISLQERIRVYEIFAGKEKLTTPSPASSQHNSLNVKPVEDLDDEIDDLKAKIKELKKPSQDKQTPSESDQNQKTTSQPSPQDPSLRRSDSSSSLLSAGRSRNRSGSRRNTGDTGNIRRPSLEKRLSPTITTITENPLVSSPTSENNGFSSPVSESSKDSVGDSHSTTENGKNITYTSNNDKLNKLEEEQQNDLQQEVPANFQSTTNEQQILQKERYELRSQIIDKLNKQLAEAEYNLSLAKTYLTESRADLATSQETAANLVIEKRKEMLKFSAEINRLKAKNVEVVGRFETAREKNIELSEKLKKEEERSSNFHDEVVKLKEKVAELEAELEIEFSIQNTIPQELAGEECKICPIKEAKITELKTSLEQANQD</sequence>
<feature type="region of interest" description="Disordered" evidence="2">
    <location>
        <begin position="198"/>
        <end position="355"/>
    </location>
</feature>
<feature type="compositionally biased region" description="Low complexity" evidence="2">
    <location>
        <begin position="268"/>
        <end position="277"/>
    </location>
</feature>
<feature type="compositionally biased region" description="Polar residues" evidence="2">
    <location>
        <begin position="239"/>
        <end position="253"/>
    </location>
</feature>
<dbReference type="AlphaFoldDB" id="A0A9N9B0G1"/>
<protein>
    <submittedName>
        <fullName evidence="3">4488_t:CDS:1</fullName>
    </submittedName>
</protein>
<keyword evidence="1" id="KW-0175">Coiled coil</keyword>
<evidence type="ECO:0000313" key="3">
    <source>
        <dbReference type="EMBL" id="CAG8546321.1"/>
    </source>
</evidence>
<feature type="compositionally biased region" description="Polar residues" evidence="2">
    <location>
        <begin position="199"/>
        <end position="212"/>
    </location>
</feature>
<evidence type="ECO:0000256" key="2">
    <source>
        <dbReference type="SAM" id="MobiDB-lite"/>
    </source>
</evidence>
<feature type="compositionally biased region" description="Polar residues" evidence="2">
    <location>
        <begin position="305"/>
        <end position="326"/>
    </location>
</feature>
<proteinExistence type="predicted"/>
<evidence type="ECO:0000256" key="1">
    <source>
        <dbReference type="SAM" id="Coils"/>
    </source>
</evidence>
<keyword evidence="4" id="KW-1185">Reference proteome</keyword>
<dbReference type="EMBL" id="CAJVPJ010000652">
    <property type="protein sequence ID" value="CAG8546321.1"/>
    <property type="molecule type" value="Genomic_DNA"/>
</dbReference>
<gene>
    <name evidence="3" type="ORF">POCULU_LOCUS4790</name>
</gene>
<feature type="coiled-coil region" evidence="1">
    <location>
        <begin position="440"/>
        <end position="509"/>
    </location>
</feature>
<feature type="coiled-coil region" evidence="1">
    <location>
        <begin position="59"/>
        <end position="107"/>
    </location>
</feature>
<accession>A0A9N9B0G1</accession>
<feature type="compositionally biased region" description="Basic and acidic residues" evidence="2">
    <location>
        <begin position="225"/>
        <end position="238"/>
    </location>
</feature>
<feature type="coiled-coil region" evidence="1">
    <location>
        <begin position="146"/>
        <end position="185"/>
    </location>
</feature>
<comment type="caution">
    <text evidence="3">The sequence shown here is derived from an EMBL/GenBank/DDBJ whole genome shotgun (WGS) entry which is preliminary data.</text>
</comment>
<reference evidence="3" key="1">
    <citation type="submission" date="2021-06" db="EMBL/GenBank/DDBJ databases">
        <authorList>
            <person name="Kallberg Y."/>
            <person name="Tangrot J."/>
            <person name="Rosling A."/>
        </authorList>
    </citation>
    <scope>NUCLEOTIDE SEQUENCE</scope>
    <source>
        <strain evidence="3">IA702</strain>
    </source>
</reference>
<evidence type="ECO:0000313" key="4">
    <source>
        <dbReference type="Proteomes" id="UP000789572"/>
    </source>
</evidence>
<feature type="compositionally biased region" description="Polar residues" evidence="2">
    <location>
        <begin position="340"/>
        <end position="355"/>
    </location>
</feature>
<dbReference type="Proteomes" id="UP000789572">
    <property type="component" value="Unassembled WGS sequence"/>
</dbReference>
<name>A0A9N9B0G1_9GLOM</name>